<name>A0AAW1IYB4_POPJA</name>
<accession>A0AAW1IYB4</accession>
<proteinExistence type="predicted"/>
<reference evidence="1 2" key="1">
    <citation type="journal article" date="2024" name="BMC Genomics">
        <title>De novo assembly and annotation of Popillia japonica's genome with initial clues to its potential as an invasive pest.</title>
        <authorList>
            <person name="Cucini C."/>
            <person name="Boschi S."/>
            <person name="Funari R."/>
            <person name="Cardaioli E."/>
            <person name="Iannotti N."/>
            <person name="Marturano G."/>
            <person name="Paoli F."/>
            <person name="Bruttini M."/>
            <person name="Carapelli A."/>
            <person name="Frati F."/>
            <person name="Nardi F."/>
        </authorList>
    </citation>
    <scope>NUCLEOTIDE SEQUENCE [LARGE SCALE GENOMIC DNA]</scope>
    <source>
        <strain evidence="1">DMR45628</strain>
    </source>
</reference>
<dbReference type="Proteomes" id="UP001458880">
    <property type="component" value="Unassembled WGS sequence"/>
</dbReference>
<evidence type="ECO:0000313" key="2">
    <source>
        <dbReference type="Proteomes" id="UP001458880"/>
    </source>
</evidence>
<keyword evidence="2" id="KW-1185">Reference proteome</keyword>
<comment type="caution">
    <text evidence="1">The sequence shown here is derived from an EMBL/GenBank/DDBJ whole genome shotgun (WGS) entry which is preliminary data.</text>
</comment>
<evidence type="ECO:0000313" key="1">
    <source>
        <dbReference type="EMBL" id="KAK9695128.1"/>
    </source>
</evidence>
<sequence length="83" mass="9731">MLKKTKVIHLKDMDETAEENVIKEAISKALQVNQDCFETCEHGSRQDRMDQVPGDRKEARHQVFPMLGIWTPKRPMQRARPRT</sequence>
<gene>
    <name evidence="1" type="ORF">QE152_g33069</name>
</gene>
<dbReference type="EMBL" id="JASPKY010000491">
    <property type="protein sequence ID" value="KAK9695128.1"/>
    <property type="molecule type" value="Genomic_DNA"/>
</dbReference>
<organism evidence="1 2">
    <name type="scientific">Popillia japonica</name>
    <name type="common">Japanese beetle</name>
    <dbReference type="NCBI Taxonomy" id="7064"/>
    <lineage>
        <taxon>Eukaryota</taxon>
        <taxon>Metazoa</taxon>
        <taxon>Ecdysozoa</taxon>
        <taxon>Arthropoda</taxon>
        <taxon>Hexapoda</taxon>
        <taxon>Insecta</taxon>
        <taxon>Pterygota</taxon>
        <taxon>Neoptera</taxon>
        <taxon>Endopterygota</taxon>
        <taxon>Coleoptera</taxon>
        <taxon>Polyphaga</taxon>
        <taxon>Scarabaeiformia</taxon>
        <taxon>Scarabaeidae</taxon>
        <taxon>Rutelinae</taxon>
        <taxon>Popillia</taxon>
    </lineage>
</organism>
<dbReference type="AlphaFoldDB" id="A0AAW1IYB4"/>
<protein>
    <submittedName>
        <fullName evidence="1">Uncharacterized protein</fullName>
    </submittedName>
</protein>